<accession>A0A0N1I5V0</accession>
<sequence>MAWQDQFMTSSQQLTWTGPSNPVYGLRPVSGSQDQLSVRLYLC</sequence>
<dbReference type="Proteomes" id="UP000053240">
    <property type="component" value="Unassembled WGS sequence"/>
</dbReference>
<proteinExistence type="predicted"/>
<dbReference type="EMBL" id="KQ460955">
    <property type="protein sequence ID" value="KPJ10243.1"/>
    <property type="molecule type" value="Genomic_DNA"/>
</dbReference>
<keyword evidence="2" id="KW-1185">Reference proteome</keyword>
<dbReference type="InParanoid" id="A0A0N1I5V0"/>
<name>A0A0N1I5V0_PAPMA</name>
<protein>
    <submittedName>
        <fullName evidence="1">Uncharacterized protein</fullName>
    </submittedName>
</protein>
<reference evidence="1 2" key="1">
    <citation type="journal article" date="2015" name="Nat. Commun.">
        <title>Outbred genome sequencing and CRISPR/Cas9 gene editing in butterflies.</title>
        <authorList>
            <person name="Li X."/>
            <person name="Fan D."/>
            <person name="Zhang W."/>
            <person name="Liu G."/>
            <person name="Zhang L."/>
            <person name="Zhao L."/>
            <person name="Fang X."/>
            <person name="Chen L."/>
            <person name="Dong Y."/>
            <person name="Chen Y."/>
            <person name="Ding Y."/>
            <person name="Zhao R."/>
            <person name="Feng M."/>
            <person name="Zhu Y."/>
            <person name="Feng Y."/>
            <person name="Jiang X."/>
            <person name="Zhu D."/>
            <person name="Xiang H."/>
            <person name="Feng X."/>
            <person name="Li S."/>
            <person name="Wang J."/>
            <person name="Zhang G."/>
            <person name="Kronforst M.R."/>
            <person name="Wang W."/>
        </authorList>
    </citation>
    <scope>NUCLEOTIDE SEQUENCE [LARGE SCALE GENOMIC DNA]</scope>
    <source>
        <strain evidence="1">Ya'a_city_454_Pm</strain>
        <tissue evidence="1">Whole body</tissue>
    </source>
</reference>
<organism evidence="1 2">
    <name type="scientific">Papilio machaon</name>
    <name type="common">Old World swallowtail butterfly</name>
    <dbReference type="NCBI Taxonomy" id="76193"/>
    <lineage>
        <taxon>Eukaryota</taxon>
        <taxon>Metazoa</taxon>
        <taxon>Ecdysozoa</taxon>
        <taxon>Arthropoda</taxon>
        <taxon>Hexapoda</taxon>
        <taxon>Insecta</taxon>
        <taxon>Pterygota</taxon>
        <taxon>Neoptera</taxon>
        <taxon>Endopterygota</taxon>
        <taxon>Lepidoptera</taxon>
        <taxon>Glossata</taxon>
        <taxon>Ditrysia</taxon>
        <taxon>Papilionoidea</taxon>
        <taxon>Papilionidae</taxon>
        <taxon>Papilioninae</taxon>
        <taxon>Papilio</taxon>
    </lineage>
</organism>
<evidence type="ECO:0000313" key="1">
    <source>
        <dbReference type="EMBL" id="KPJ10243.1"/>
    </source>
</evidence>
<gene>
    <name evidence="1" type="ORF">RR48_01278</name>
</gene>
<evidence type="ECO:0000313" key="2">
    <source>
        <dbReference type="Proteomes" id="UP000053240"/>
    </source>
</evidence>
<dbReference type="AlphaFoldDB" id="A0A0N1I5V0"/>